<sequence length="73" mass="8503">MHEQIKEHDRDIRLSRAQTSAVSEHANKTRVIRSGTKVKKGIHVRLHPNNINRDSGIEIPEAWMPTIRQQDNR</sequence>
<reference evidence="2 3" key="1">
    <citation type="submission" date="2022-05" db="EMBL/GenBank/DDBJ databases">
        <authorList>
            <consortium name="Genoscope - CEA"/>
            <person name="William W."/>
        </authorList>
    </citation>
    <scope>NUCLEOTIDE SEQUENCE [LARGE SCALE GENOMIC DNA]</scope>
</reference>
<accession>A0ABN8RM74</accession>
<evidence type="ECO:0000313" key="2">
    <source>
        <dbReference type="EMBL" id="CAH3180486.1"/>
    </source>
</evidence>
<gene>
    <name evidence="2" type="ORF">PLOB_00023379</name>
</gene>
<feature type="compositionally biased region" description="Basic and acidic residues" evidence="1">
    <location>
        <begin position="1"/>
        <end position="14"/>
    </location>
</feature>
<dbReference type="EMBL" id="CALNXK010000277">
    <property type="protein sequence ID" value="CAH3180486.1"/>
    <property type="molecule type" value="Genomic_DNA"/>
</dbReference>
<protein>
    <submittedName>
        <fullName evidence="2">Uncharacterized protein</fullName>
    </submittedName>
</protein>
<proteinExistence type="predicted"/>
<evidence type="ECO:0000256" key="1">
    <source>
        <dbReference type="SAM" id="MobiDB-lite"/>
    </source>
</evidence>
<comment type="caution">
    <text evidence="2">The sequence shown here is derived from an EMBL/GenBank/DDBJ whole genome shotgun (WGS) entry which is preliminary data.</text>
</comment>
<feature type="region of interest" description="Disordered" evidence="1">
    <location>
        <begin position="1"/>
        <end position="28"/>
    </location>
</feature>
<evidence type="ECO:0000313" key="3">
    <source>
        <dbReference type="Proteomes" id="UP001159405"/>
    </source>
</evidence>
<dbReference type="Proteomes" id="UP001159405">
    <property type="component" value="Unassembled WGS sequence"/>
</dbReference>
<keyword evidence="3" id="KW-1185">Reference proteome</keyword>
<feature type="non-terminal residue" evidence="2">
    <location>
        <position position="73"/>
    </location>
</feature>
<name>A0ABN8RM74_9CNID</name>
<organism evidence="2 3">
    <name type="scientific">Porites lobata</name>
    <dbReference type="NCBI Taxonomy" id="104759"/>
    <lineage>
        <taxon>Eukaryota</taxon>
        <taxon>Metazoa</taxon>
        <taxon>Cnidaria</taxon>
        <taxon>Anthozoa</taxon>
        <taxon>Hexacorallia</taxon>
        <taxon>Scleractinia</taxon>
        <taxon>Fungiina</taxon>
        <taxon>Poritidae</taxon>
        <taxon>Porites</taxon>
    </lineage>
</organism>